<accession>A0A5J4Q5T9</accession>
<dbReference type="EMBL" id="SNRY01004555">
    <property type="protein sequence ID" value="KAA6317336.1"/>
    <property type="molecule type" value="Genomic_DNA"/>
</dbReference>
<comment type="caution">
    <text evidence="1">The sequence shown here is derived from an EMBL/GenBank/DDBJ whole genome shotgun (WGS) entry which is preliminary data.</text>
</comment>
<organism evidence="1">
    <name type="scientific">termite gut metagenome</name>
    <dbReference type="NCBI Taxonomy" id="433724"/>
    <lineage>
        <taxon>unclassified sequences</taxon>
        <taxon>metagenomes</taxon>
        <taxon>organismal metagenomes</taxon>
    </lineage>
</organism>
<protein>
    <submittedName>
        <fullName evidence="1">Uncharacterized protein</fullName>
    </submittedName>
</protein>
<proteinExistence type="predicted"/>
<reference evidence="1" key="1">
    <citation type="submission" date="2019-03" db="EMBL/GenBank/DDBJ databases">
        <title>Single cell metagenomics reveals metabolic interactions within the superorganism composed of flagellate Streblomastix strix and complex community of Bacteroidetes bacteria on its surface.</title>
        <authorList>
            <person name="Treitli S.C."/>
            <person name="Kolisko M."/>
            <person name="Husnik F."/>
            <person name="Keeling P."/>
            <person name="Hampl V."/>
        </authorList>
    </citation>
    <scope>NUCLEOTIDE SEQUENCE</scope>
    <source>
        <strain evidence="1">STM</strain>
    </source>
</reference>
<name>A0A5J4Q5T9_9ZZZZ</name>
<dbReference type="AlphaFoldDB" id="A0A5J4Q5T9"/>
<gene>
    <name evidence="1" type="ORF">EZS27_032489</name>
</gene>
<evidence type="ECO:0000313" key="1">
    <source>
        <dbReference type="EMBL" id="KAA6317336.1"/>
    </source>
</evidence>
<dbReference type="PROSITE" id="PS51257">
    <property type="entry name" value="PROKAR_LIPOPROTEIN"/>
    <property type="match status" value="1"/>
</dbReference>
<sequence>MKNLLFICSIIWLISCSDSHEDSITSVTDGLPVASLLEDSPRTFSLWTDLLKRADLYNAMNLDVDYTAFKLRLRIYFVRLNRMVFYQ</sequence>